<dbReference type="GO" id="GO:0090482">
    <property type="term" value="F:vitamin transmembrane transporter activity"/>
    <property type="evidence" value="ECO:0007669"/>
    <property type="project" value="InterPro"/>
</dbReference>
<feature type="signal peptide" evidence="4">
    <location>
        <begin position="1"/>
        <end position="19"/>
    </location>
</feature>
<evidence type="ECO:0000256" key="3">
    <source>
        <dbReference type="SAM" id="Phobius"/>
    </source>
</evidence>
<evidence type="ECO:0000256" key="4">
    <source>
        <dbReference type="SAM" id="SignalP"/>
    </source>
</evidence>
<feature type="transmembrane region" description="Helical" evidence="3">
    <location>
        <begin position="102"/>
        <end position="120"/>
    </location>
</feature>
<dbReference type="InterPro" id="IPR036259">
    <property type="entry name" value="MFS_trans_sf"/>
</dbReference>
<feature type="transmembrane region" description="Helical" evidence="3">
    <location>
        <begin position="318"/>
        <end position="341"/>
    </location>
</feature>
<dbReference type="EMBL" id="NEVH01013960">
    <property type="protein sequence ID" value="PNF28260.1"/>
    <property type="molecule type" value="Genomic_DNA"/>
</dbReference>
<evidence type="ECO:0000313" key="5">
    <source>
        <dbReference type="EMBL" id="PNF28260.1"/>
    </source>
</evidence>
<dbReference type="SUPFAM" id="SSF103473">
    <property type="entry name" value="MFS general substrate transporter"/>
    <property type="match status" value="1"/>
</dbReference>
<dbReference type="OrthoDB" id="18814at2759"/>
<dbReference type="InterPro" id="IPR002666">
    <property type="entry name" value="Folate_carrier"/>
</dbReference>
<sequence>MEIWLKLSILLCVFGFVKEFRPSEPFVTPYLTEEGKNFTDQDIEVIFSTGTYAYLVEIIFVFLVTDLFRYKPVIVLDGVFAIITWSLLIWGKSILQMQVMEVFYAFFLAAEVAYYTYIYAQVDREHYQKVTSHTRAAYLFGRALSGIVSQTLVSTGTLNYYQLNFISFAAVISATVWALFLPPVKHSIYFNRTNIDRQDVITGNEHHGVIIEDSVSKVPSPELSQNAYAETHESMPHSVETHDTSRLQNVQKGLTNRWKIAYYYLWKDFTSAYTNTYVVKWSCWWALATCGFLQVLNYIQLVWELIITENNMDSNTELYHGAVEAIYTVIGATASLGCGWLRLNWQMVGEATLAICSLIEGTLLIVSTMANSLPAAYTYYILFGIIFHTMITVANTEIAEHLNENSYGLIFGVNTFLALVFQSILTVIVVDERVLALDTRTQFLVYGGYYMVLGILFGCMSVFTLCKKEIRGQKLWLPKETE</sequence>
<evidence type="ECO:0000313" key="6">
    <source>
        <dbReference type="Proteomes" id="UP000235965"/>
    </source>
</evidence>
<feature type="transmembrane region" description="Helical" evidence="3">
    <location>
        <begin position="353"/>
        <end position="370"/>
    </location>
</feature>
<accession>A0A2J7QI48</accession>
<feature type="transmembrane region" description="Helical" evidence="3">
    <location>
        <begin position="376"/>
        <end position="395"/>
    </location>
</feature>
<organism evidence="5 6">
    <name type="scientific">Cryptotermes secundus</name>
    <dbReference type="NCBI Taxonomy" id="105785"/>
    <lineage>
        <taxon>Eukaryota</taxon>
        <taxon>Metazoa</taxon>
        <taxon>Ecdysozoa</taxon>
        <taxon>Arthropoda</taxon>
        <taxon>Hexapoda</taxon>
        <taxon>Insecta</taxon>
        <taxon>Pterygota</taxon>
        <taxon>Neoptera</taxon>
        <taxon>Polyneoptera</taxon>
        <taxon>Dictyoptera</taxon>
        <taxon>Blattodea</taxon>
        <taxon>Blattoidea</taxon>
        <taxon>Termitoidae</taxon>
        <taxon>Kalotermitidae</taxon>
        <taxon>Cryptotermitinae</taxon>
        <taxon>Cryptotermes</taxon>
    </lineage>
</organism>
<keyword evidence="6" id="KW-1185">Reference proteome</keyword>
<keyword evidence="3" id="KW-0812">Transmembrane</keyword>
<feature type="transmembrane region" description="Helical" evidence="3">
    <location>
        <begin position="46"/>
        <end position="65"/>
    </location>
</feature>
<dbReference type="AlphaFoldDB" id="A0A2J7QI48"/>
<name>A0A2J7QI48_9NEOP</name>
<keyword evidence="2 3" id="KW-0472">Membrane</keyword>
<gene>
    <name evidence="5" type="primary">SLC19A3_0</name>
    <name evidence="5" type="ORF">B7P43_G06647</name>
</gene>
<feature type="chain" id="PRO_5014372667" evidence="4">
    <location>
        <begin position="20"/>
        <end position="482"/>
    </location>
</feature>
<dbReference type="Proteomes" id="UP000235965">
    <property type="component" value="Unassembled WGS sequence"/>
</dbReference>
<feature type="transmembrane region" description="Helical" evidence="3">
    <location>
        <begin position="283"/>
        <end position="306"/>
    </location>
</feature>
<dbReference type="FunCoup" id="A0A2J7QI48">
    <property type="interactions" value="254"/>
</dbReference>
<dbReference type="InParanoid" id="A0A2J7QI48"/>
<reference evidence="5 6" key="1">
    <citation type="submission" date="2017-12" db="EMBL/GenBank/DDBJ databases">
        <title>Hemimetabolous genomes reveal molecular basis of termite eusociality.</title>
        <authorList>
            <person name="Harrison M.C."/>
            <person name="Jongepier E."/>
            <person name="Robertson H.M."/>
            <person name="Arning N."/>
            <person name="Bitard-Feildel T."/>
            <person name="Chao H."/>
            <person name="Childers C.P."/>
            <person name="Dinh H."/>
            <person name="Doddapaneni H."/>
            <person name="Dugan S."/>
            <person name="Gowin J."/>
            <person name="Greiner C."/>
            <person name="Han Y."/>
            <person name="Hu H."/>
            <person name="Hughes D.S.T."/>
            <person name="Huylmans A.-K."/>
            <person name="Kemena C."/>
            <person name="Kremer L.P.M."/>
            <person name="Lee S.L."/>
            <person name="Lopez-Ezquerra A."/>
            <person name="Mallet L."/>
            <person name="Monroy-Kuhn J.M."/>
            <person name="Moser A."/>
            <person name="Murali S.C."/>
            <person name="Muzny D.M."/>
            <person name="Otani S."/>
            <person name="Piulachs M.-D."/>
            <person name="Poelchau M."/>
            <person name="Qu J."/>
            <person name="Schaub F."/>
            <person name="Wada-Katsumata A."/>
            <person name="Worley K.C."/>
            <person name="Xie Q."/>
            <person name="Ylla G."/>
            <person name="Poulsen M."/>
            <person name="Gibbs R.A."/>
            <person name="Schal C."/>
            <person name="Richards S."/>
            <person name="Belles X."/>
            <person name="Korb J."/>
            <person name="Bornberg-Bauer E."/>
        </authorList>
    </citation>
    <scope>NUCLEOTIDE SEQUENCE [LARGE SCALE GENOMIC DNA]</scope>
    <source>
        <tissue evidence="5">Whole body</tissue>
    </source>
</reference>
<protein>
    <submittedName>
        <fullName evidence="5">Thiamine transporter 2</fullName>
    </submittedName>
</protein>
<dbReference type="Pfam" id="PF01770">
    <property type="entry name" value="Folate_carrier"/>
    <property type="match status" value="1"/>
</dbReference>
<comment type="similarity">
    <text evidence="1 2">Belongs to the reduced folate carrier (RFC) transporter (TC 2.A.48) family.</text>
</comment>
<comment type="caution">
    <text evidence="5">The sequence shown here is derived from an EMBL/GenBank/DDBJ whole genome shotgun (WGS) entry which is preliminary data.</text>
</comment>
<keyword evidence="3" id="KW-1133">Transmembrane helix</keyword>
<feature type="transmembrane region" description="Helical" evidence="3">
    <location>
        <begin position="72"/>
        <end position="90"/>
    </location>
</feature>
<feature type="transmembrane region" description="Helical" evidence="3">
    <location>
        <begin position="407"/>
        <end position="429"/>
    </location>
</feature>
<dbReference type="Gene3D" id="1.20.1250.20">
    <property type="entry name" value="MFS general substrate transporter like domains"/>
    <property type="match status" value="1"/>
</dbReference>
<dbReference type="PANTHER" id="PTHR10686">
    <property type="entry name" value="FOLATE TRANSPORTER"/>
    <property type="match status" value="1"/>
</dbReference>
<comment type="subcellular location">
    <subcellularLocation>
        <location evidence="2">Membrane</location>
        <topology evidence="2">Multi-pass membrane protein</topology>
    </subcellularLocation>
</comment>
<dbReference type="PANTHER" id="PTHR10686:SF18">
    <property type="entry name" value="IP11787P-RELATED"/>
    <property type="match status" value="1"/>
</dbReference>
<feature type="transmembrane region" description="Helical" evidence="3">
    <location>
        <begin position="449"/>
        <end position="466"/>
    </location>
</feature>
<dbReference type="GO" id="GO:0005886">
    <property type="term" value="C:plasma membrane"/>
    <property type="evidence" value="ECO:0007669"/>
    <property type="project" value="UniProtKB-UniRule"/>
</dbReference>
<proteinExistence type="inferred from homology"/>
<evidence type="ECO:0000256" key="2">
    <source>
        <dbReference type="PIRNR" id="PIRNR028739"/>
    </source>
</evidence>
<feature type="transmembrane region" description="Helical" evidence="3">
    <location>
        <begin position="165"/>
        <end position="184"/>
    </location>
</feature>
<dbReference type="NCBIfam" id="TIGR00806">
    <property type="entry name" value="rfc"/>
    <property type="match status" value="1"/>
</dbReference>
<dbReference type="PIRSF" id="PIRSF028739">
    <property type="entry name" value="Folate_carrier"/>
    <property type="match status" value="1"/>
</dbReference>
<keyword evidence="4" id="KW-0732">Signal</keyword>
<keyword evidence="2" id="KW-0813">Transport</keyword>
<evidence type="ECO:0000256" key="1">
    <source>
        <dbReference type="ARBA" id="ARBA00005773"/>
    </source>
</evidence>